<feature type="transmembrane region" description="Helical" evidence="1">
    <location>
        <begin position="6"/>
        <end position="24"/>
    </location>
</feature>
<keyword evidence="3" id="KW-1185">Reference proteome</keyword>
<dbReference type="Proteomes" id="UP000501346">
    <property type="component" value="Chromosome SeXV-SeVIII"/>
</dbReference>
<dbReference type="EMBL" id="CP049012">
    <property type="protein sequence ID" value="QID88028.1"/>
    <property type="molecule type" value="Genomic_DNA"/>
</dbReference>
<proteinExistence type="predicted"/>
<sequence>MDWSFILQLLITILVIVLGANWLLSSFLLDFKRDLTAVALAQQASVSSVRNENETAYYRSILVPTGFPLTTGLGLSLKYKIRNGNFGDVWNATMEVSKGRNTIKLVGDEKSYSLGEINGMAKRILQKLSVKKYKNIGISASVATVEGFSLTLASMMASIKTGSVPHFLPAVPRQRVADLDVLIIDSWRSFKMLNGSEDWYKLIIVCDDPTKAPQFDLDNNHVITWVEIIDGFGNDPEFQYTPPDDNSDDKKLFAYVASPWNGTNSFNQICLVSNIAEFIKSFPLGNELNSSDHLTISAKLASSSASLQTWGKLFAVLLHGGSASFVDPAALDCKSLHKTTLLIIEAKDITKLTDSASEKGLVHKFYLSWAINLLSEGIFTKIAKIEPNALEKLRCVYLAESVKDAEVISTFPAKIPQLKKTNKRITPSTKQLNKIRAQFGSRVVLELYCPYTIMGPIAHTNFYDYRVFDSSVDNNVVCYGPLSTTLEGKMVETETNPLLNIEKRQGMLCIRGFSIGKPVESNRLQNAMNLAEKFGGGEGWMPLVGIFGLWGQDGCLYTYNQ</sequence>
<evidence type="ECO:0000313" key="3">
    <source>
        <dbReference type="Proteomes" id="UP000501346"/>
    </source>
</evidence>
<name>A0A6C1EF52_SACPS</name>
<dbReference type="OrthoDB" id="4138492at2759"/>
<protein>
    <submittedName>
        <fullName evidence="2">Uncharacterized protein</fullName>
    </submittedName>
</protein>
<dbReference type="AlphaFoldDB" id="A0A6C1EF52"/>
<dbReference type="InterPro" id="IPR018247">
    <property type="entry name" value="EF_Hand_1_Ca_BS"/>
</dbReference>
<keyword evidence="1" id="KW-0472">Membrane</keyword>
<evidence type="ECO:0000256" key="1">
    <source>
        <dbReference type="SAM" id="Phobius"/>
    </source>
</evidence>
<reference evidence="2 3" key="1">
    <citation type="journal article" date="2019" name="BMC Genomics">
        <title>Chromosome level assembly and comparative genome analysis confirm lager-brewing yeasts originated from a single hybridization.</title>
        <authorList>
            <person name="Salazar A.N."/>
            <person name="Gorter de Vries A.R."/>
            <person name="van den Broek M."/>
            <person name="Brouwers N."/>
            <person name="de la Torre Cortes P."/>
            <person name="Kuijpers N.G.A."/>
            <person name="Daran J.G."/>
            <person name="Abeel T."/>
        </authorList>
    </citation>
    <scope>NUCLEOTIDE SEQUENCE [LARGE SCALE GENOMIC DNA]</scope>
    <source>
        <strain evidence="2 3">CBS 1483</strain>
    </source>
</reference>
<evidence type="ECO:0000313" key="2">
    <source>
        <dbReference type="EMBL" id="QID88028.1"/>
    </source>
</evidence>
<accession>A0A6C1EF52</accession>
<feature type="transmembrane region" description="Helical" evidence="1">
    <location>
        <begin position="136"/>
        <end position="159"/>
    </location>
</feature>
<keyword evidence="1" id="KW-0812">Transmembrane</keyword>
<dbReference type="PROSITE" id="PS00018">
    <property type="entry name" value="EF_HAND_1"/>
    <property type="match status" value="1"/>
</dbReference>
<keyword evidence="1" id="KW-1133">Transmembrane helix</keyword>
<gene>
    <name evidence="2" type="ORF">GRS66_010732</name>
</gene>
<organism evidence="2 3">
    <name type="scientific">Saccharomyces pastorianus</name>
    <name type="common">Lager yeast</name>
    <name type="synonym">Saccharomyces cerevisiae x Saccharomyces eubayanus</name>
    <dbReference type="NCBI Taxonomy" id="27292"/>
    <lineage>
        <taxon>Eukaryota</taxon>
        <taxon>Fungi</taxon>
        <taxon>Dikarya</taxon>
        <taxon>Ascomycota</taxon>
        <taxon>Saccharomycotina</taxon>
        <taxon>Saccharomycetes</taxon>
        <taxon>Saccharomycetales</taxon>
        <taxon>Saccharomycetaceae</taxon>
        <taxon>Saccharomyces</taxon>
    </lineage>
</organism>